<name>A0A370DD32_9GAMM</name>
<dbReference type="Gene3D" id="3.30.700.10">
    <property type="entry name" value="Glycoprotein, Type 4 Pilin"/>
    <property type="match status" value="1"/>
</dbReference>
<dbReference type="PROSITE" id="PS00409">
    <property type="entry name" value="PROKAR_NTER_METHYL"/>
    <property type="match status" value="1"/>
</dbReference>
<dbReference type="AlphaFoldDB" id="A0A370DD32"/>
<dbReference type="InterPro" id="IPR045584">
    <property type="entry name" value="Pilin-like"/>
</dbReference>
<comment type="caution">
    <text evidence="2">The sequence shown here is derived from an EMBL/GenBank/DDBJ whole genome shotgun (WGS) entry which is preliminary data.</text>
</comment>
<evidence type="ECO:0000256" key="1">
    <source>
        <dbReference type="SAM" id="Phobius"/>
    </source>
</evidence>
<evidence type="ECO:0000313" key="2">
    <source>
        <dbReference type="EMBL" id="RDH82808.1"/>
    </source>
</evidence>
<reference evidence="2 3" key="1">
    <citation type="journal article" date="2018" name="ISME J.">
        <title>Endosymbiont genomes yield clues of tubeworm success.</title>
        <authorList>
            <person name="Li Y."/>
            <person name="Liles M.R."/>
            <person name="Halanych K.M."/>
        </authorList>
    </citation>
    <scope>NUCLEOTIDE SEQUENCE [LARGE SCALE GENOMIC DNA]</scope>
    <source>
        <strain evidence="2">A1464</strain>
    </source>
</reference>
<dbReference type="Proteomes" id="UP000254266">
    <property type="component" value="Unassembled WGS sequence"/>
</dbReference>
<keyword evidence="1" id="KW-0812">Transmembrane</keyword>
<dbReference type="SUPFAM" id="SSF54523">
    <property type="entry name" value="Pili subunits"/>
    <property type="match status" value="1"/>
</dbReference>
<dbReference type="NCBIfam" id="TIGR02532">
    <property type="entry name" value="IV_pilin_GFxxxE"/>
    <property type="match status" value="1"/>
</dbReference>
<accession>A0A370DD32</accession>
<feature type="transmembrane region" description="Helical" evidence="1">
    <location>
        <begin position="6"/>
        <end position="27"/>
    </location>
</feature>
<protein>
    <submittedName>
        <fullName evidence="2">Prepilin-type cleavage/methylation domain-containing protein</fullName>
    </submittedName>
</protein>
<organism evidence="2 3">
    <name type="scientific">endosymbiont of Galathealinum brachiosum</name>
    <dbReference type="NCBI Taxonomy" id="2200906"/>
    <lineage>
        <taxon>Bacteria</taxon>
        <taxon>Pseudomonadati</taxon>
        <taxon>Pseudomonadota</taxon>
        <taxon>Gammaproteobacteria</taxon>
        <taxon>sulfur-oxidizing symbionts</taxon>
    </lineage>
</organism>
<dbReference type="InterPro" id="IPR012902">
    <property type="entry name" value="N_methyl_site"/>
</dbReference>
<evidence type="ECO:0000313" key="3">
    <source>
        <dbReference type="Proteomes" id="UP000254266"/>
    </source>
</evidence>
<dbReference type="EMBL" id="QFXC01000011">
    <property type="protein sequence ID" value="RDH82808.1"/>
    <property type="molecule type" value="Genomic_DNA"/>
</dbReference>
<proteinExistence type="predicted"/>
<keyword evidence="1" id="KW-1133">Transmembrane helix</keyword>
<sequence>MKRQSGFTLIEIAIVLVIIGLLLGGVLKGQEMMTNAKIKRISNDYNGISAATFSYLDRYSSFPGDDPNAAARWGGAVVSGDGDGLIDAGEQPDVWEHLRASGLVSGTGTTNPTHAFGGIIRVQQNGAGLTGTVICMLNMPGKTAEIIDRQVDDGNGNTGEFRQTVNSVTYDQNVTNLEVCKKL</sequence>
<gene>
    <name evidence="2" type="ORF">DIZ80_11075</name>
</gene>
<dbReference type="Pfam" id="PF07963">
    <property type="entry name" value="N_methyl"/>
    <property type="match status" value="1"/>
</dbReference>
<keyword evidence="1" id="KW-0472">Membrane</keyword>
<keyword evidence="3" id="KW-1185">Reference proteome</keyword>